<protein>
    <submittedName>
        <fullName evidence="5">Acyl-CoA thioesterase</fullName>
    </submittedName>
</protein>
<dbReference type="RefSeq" id="WP_094457171.1">
    <property type="nucleotide sequence ID" value="NZ_NOXU01000030.1"/>
</dbReference>
<dbReference type="GO" id="GO:0005829">
    <property type="term" value="C:cytosol"/>
    <property type="evidence" value="ECO:0007669"/>
    <property type="project" value="TreeGrafter"/>
</dbReference>
<feature type="domain" description="HotDog ACOT-type" evidence="4">
    <location>
        <begin position="10"/>
        <end position="121"/>
    </location>
</feature>
<evidence type="ECO:0000256" key="1">
    <source>
        <dbReference type="ARBA" id="ARBA00010458"/>
    </source>
</evidence>
<reference evidence="5 6" key="1">
    <citation type="submission" date="2017-07" db="EMBL/GenBank/DDBJ databases">
        <title>Niveispirillum cyanobacteriorum sp. nov., isolated from cyanobacterial aggregates in a eutrophic lake.</title>
        <authorList>
            <person name="Cai H."/>
        </authorList>
    </citation>
    <scope>NUCLEOTIDE SEQUENCE [LARGE SCALE GENOMIC DNA]</scope>
    <source>
        <strain evidence="6">TH1-14</strain>
    </source>
</reference>
<dbReference type="Gene3D" id="3.10.129.10">
    <property type="entry name" value="Hotdog Thioesterase"/>
    <property type="match status" value="1"/>
</dbReference>
<comment type="caution">
    <text evidence="5">The sequence shown here is derived from an EMBL/GenBank/DDBJ whole genome shotgun (WGS) entry which is preliminary data.</text>
</comment>
<dbReference type="PANTHER" id="PTHR11049">
    <property type="entry name" value="ACYL COENZYME A THIOESTER HYDROLASE"/>
    <property type="match status" value="1"/>
</dbReference>
<keyword evidence="6" id="KW-1185">Reference proteome</keyword>
<accession>A0A255YX31</accession>
<dbReference type="CDD" id="cd03442">
    <property type="entry name" value="BFIT_BACH"/>
    <property type="match status" value="1"/>
</dbReference>
<gene>
    <name evidence="5" type="ORF">CHU95_15400</name>
</gene>
<dbReference type="SUPFAM" id="SSF54637">
    <property type="entry name" value="Thioesterase/thiol ester dehydrase-isomerase"/>
    <property type="match status" value="1"/>
</dbReference>
<dbReference type="Proteomes" id="UP000216998">
    <property type="component" value="Unassembled WGS sequence"/>
</dbReference>
<evidence type="ECO:0000256" key="2">
    <source>
        <dbReference type="ARBA" id="ARBA00022801"/>
    </source>
</evidence>
<dbReference type="EMBL" id="NOXU01000030">
    <property type="protein sequence ID" value="OYQ33731.1"/>
    <property type="molecule type" value="Genomic_DNA"/>
</dbReference>
<dbReference type="GO" id="GO:0009062">
    <property type="term" value="P:fatty acid catabolic process"/>
    <property type="evidence" value="ECO:0007669"/>
    <property type="project" value="TreeGrafter"/>
</dbReference>
<keyword evidence="2 3" id="KW-0378">Hydrolase</keyword>
<dbReference type="GO" id="GO:0006637">
    <property type="term" value="P:acyl-CoA metabolic process"/>
    <property type="evidence" value="ECO:0007669"/>
    <property type="project" value="TreeGrafter"/>
</dbReference>
<proteinExistence type="inferred from homology"/>
<evidence type="ECO:0000313" key="6">
    <source>
        <dbReference type="Proteomes" id="UP000216998"/>
    </source>
</evidence>
<comment type="similarity">
    <text evidence="1">Belongs to the acyl coenzyme A hydrolase family.</text>
</comment>
<dbReference type="InterPro" id="IPR029069">
    <property type="entry name" value="HotDog_dom_sf"/>
</dbReference>
<dbReference type="InterPro" id="IPR006683">
    <property type="entry name" value="Thioestr_dom"/>
</dbReference>
<dbReference type="OrthoDB" id="9801856at2"/>
<sequence length="135" mass="14651">MSQNRSPDFDRDAPSMRTFAMPADLNGNGQVFGGWVMSQMDLAGAAPAIRIACGPVATVGVEAMKFHRPIAVGDEVNCYTEVERIGNTSIRVRVDVWVRRYDGTAYKVTEGVFTYVALSKDGKPRPVVPSTPVSV</sequence>
<dbReference type="GO" id="GO:0052816">
    <property type="term" value="F:long-chain fatty acyl-CoA hydrolase activity"/>
    <property type="evidence" value="ECO:0007669"/>
    <property type="project" value="TreeGrafter"/>
</dbReference>
<evidence type="ECO:0000259" key="4">
    <source>
        <dbReference type="PROSITE" id="PS51770"/>
    </source>
</evidence>
<dbReference type="AlphaFoldDB" id="A0A255YX31"/>
<evidence type="ECO:0000256" key="3">
    <source>
        <dbReference type="PROSITE-ProRule" id="PRU01106"/>
    </source>
</evidence>
<organism evidence="5 6">
    <name type="scientific">Niveispirillum lacus</name>
    <dbReference type="NCBI Taxonomy" id="1981099"/>
    <lineage>
        <taxon>Bacteria</taxon>
        <taxon>Pseudomonadati</taxon>
        <taxon>Pseudomonadota</taxon>
        <taxon>Alphaproteobacteria</taxon>
        <taxon>Rhodospirillales</taxon>
        <taxon>Azospirillaceae</taxon>
        <taxon>Niveispirillum</taxon>
    </lineage>
</organism>
<evidence type="ECO:0000313" key="5">
    <source>
        <dbReference type="EMBL" id="OYQ33731.1"/>
    </source>
</evidence>
<dbReference type="PANTHER" id="PTHR11049:SF5">
    <property type="entry name" value="ACYL-COA THIOESTER HYDROLASE YCIA"/>
    <property type="match status" value="1"/>
</dbReference>
<dbReference type="InterPro" id="IPR033120">
    <property type="entry name" value="HOTDOG_ACOT"/>
</dbReference>
<dbReference type="Pfam" id="PF03061">
    <property type="entry name" value="4HBT"/>
    <property type="match status" value="1"/>
</dbReference>
<dbReference type="InterPro" id="IPR040170">
    <property type="entry name" value="Cytosol_ACT"/>
</dbReference>
<name>A0A255YX31_9PROT</name>
<dbReference type="PROSITE" id="PS51770">
    <property type="entry name" value="HOTDOG_ACOT"/>
    <property type="match status" value="1"/>
</dbReference>